<dbReference type="Proteomes" id="UP000436801">
    <property type="component" value="Unassembled WGS sequence"/>
</dbReference>
<proteinExistence type="predicted"/>
<gene>
    <name evidence="1" type="ORF">GQR91_12015</name>
    <name evidence="2" type="ORF">SAMN05216557_102127</name>
</gene>
<reference evidence="2 3" key="1">
    <citation type="submission" date="2016-10" db="EMBL/GenBank/DDBJ databases">
        <authorList>
            <person name="Varghese N."/>
            <person name="Submissions S."/>
        </authorList>
    </citation>
    <scope>NUCLEOTIDE SEQUENCE [LARGE SCALE GENOMIC DNA]</scope>
    <source>
        <strain evidence="2 3">S7-754</strain>
    </source>
</reference>
<reference evidence="1 4" key="2">
    <citation type="submission" date="2019-12" db="EMBL/GenBank/DDBJ databases">
        <authorList>
            <person name="Zheng J."/>
        </authorList>
    </citation>
    <scope>NUCLEOTIDE SEQUENCE [LARGE SCALE GENOMIC DNA]</scope>
    <source>
        <strain evidence="1 4">DSM 27347</strain>
    </source>
</reference>
<dbReference type="OrthoDB" id="7580992at2"/>
<dbReference type="Proteomes" id="UP000323502">
    <property type="component" value="Unassembled WGS sequence"/>
</dbReference>
<dbReference type="AlphaFoldDB" id="A0A1G7I5T3"/>
<evidence type="ECO:0000313" key="3">
    <source>
        <dbReference type="Proteomes" id="UP000323502"/>
    </source>
</evidence>
<accession>A0A1G7I5T3</accession>
<keyword evidence="3" id="KW-1185">Reference proteome</keyword>
<sequence>MLPTLLFGLQAVSGPVLPVPKVLRAAPGCDRSADGDEVVVCARTDQPDRLKPVPERYTEPTLPKAEVRVFGNAKLSAETEQAGVGGFPSNRAMMRLKIPF</sequence>
<organism evidence="2 3">
    <name type="scientific">Sphingomonas carotinifaciens</name>
    <dbReference type="NCBI Taxonomy" id="1166323"/>
    <lineage>
        <taxon>Bacteria</taxon>
        <taxon>Pseudomonadati</taxon>
        <taxon>Pseudomonadota</taxon>
        <taxon>Alphaproteobacteria</taxon>
        <taxon>Sphingomonadales</taxon>
        <taxon>Sphingomonadaceae</taxon>
        <taxon>Sphingomonas</taxon>
    </lineage>
</organism>
<dbReference type="EMBL" id="FNBI01000002">
    <property type="protein sequence ID" value="SDF08077.1"/>
    <property type="molecule type" value="Genomic_DNA"/>
</dbReference>
<evidence type="ECO:0000313" key="2">
    <source>
        <dbReference type="EMBL" id="SDF08077.1"/>
    </source>
</evidence>
<dbReference type="RefSeq" id="WP_149681596.1">
    <property type="nucleotide sequence ID" value="NZ_CP178397.1"/>
</dbReference>
<protein>
    <submittedName>
        <fullName evidence="2">Uncharacterized protein</fullName>
    </submittedName>
</protein>
<evidence type="ECO:0000313" key="4">
    <source>
        <dbReference type="Proteomes" id="UP000436801"/>
    </source>
</evidence>
<evidence type="ECO:0000313" key="1">
    <source>
        <dbReference type="EMBL" id="MWC44372.1"/>
    </source>
</evidence>
<name>A0A1G7I5T3_9SPHN</name>
<dbReference type="EMBL" id="WSUT01000005">
    <property type="protein sequence ID" value="MWC44372.1"/>
    <property type="molecule type" value="Genomic_DNA"/>
</dbReference>